<sequence length="127" mass="15470">MQRDDTNIAWYQTQGSNIYVDLNFVLFQTETMDPPLKSRYIRRILEDDALDDDILEDDTLDDENDRRQPQYYNNFTLEDDAWDDENDRRQPQYYNNFTEWKKEWTKEKAKDGPHINYYALPSNISRL</sequence>
<keyword evidence="2" id="KW-1185">Reference proteome</keyword>
<dbReference type="EMBL" id="CM042046">
    <property type="protein sequence ID" value="KAI3676404.1"/>
    <property type="molecule type" value="Genomic_DNA"/>
</dbReference>
<name>A0ACB8XXF2_9ASTR</name>
<gene>
    <name evidence="1" type="ORF">L1987_86011</name>
</gene>
<dbReference type="Proteomes" id="UP001056120">
    <property type="component" value="Linkage Group LG29"/>
</dbReference>
<organism evidence="1 2">
    <name type="scientific">Smallanthus sonchifolius</name>
    <dbReference type="NCBI Taxonomy" id="185202"/>
    <lineage>
        <taxon>Eukaryota</taxon>
        <taxon>Viridiplantae</taxon>
        <taxon>Streptophyta</taxon>
        <taxon>Embryophyta</taxon>
        <taxon>Tracheophyta</taxon>
        <taxon>Spermatophyta</taxon>
        <taxon>Magnoliopsida</taxon>
        <taxon>eudicotyledons</taxon>
        <taxon>Gunneridae</taxon>
        <taxon>Pentapetalae</taxon>
        <taxon>asterids</taxon>
        <taxon>campanulids</taxon>
        <taxon>Asterales</taxon>
        <taxon>Asteraceae</taxon>
        <taxon>Asteroideae</taxon>
        <taxon>Heliantheae alliance</taxon>
        <taxon>Millerieae</taxon>
        <taxon>Smallanthus</taxon>
    </lineage>
</organism>
<evidence type="ECO:0000313" key="1">
    <source>
        <dbReference type="EMBL" id="KAI3676404.1"/>
    </source>
</evidence>
<reference evidence="2" key="1">
    <citation type="journal article" date="2022" name="Mol. Ecol. Resour.">
        <title>The genomes of chicory, endive, great burdock and yacon provide insights into Asteraceae palaeo-polyploidization history and plant inulin production.</title>
        <authorList>
            <person name="Fan W."/>
            <person name="Wang S."/>
            <person name="Wang H."/>
            <person name="Wang A."/>
            <person name="Jiang F."/>
            <person name="Liu H."/>
            <person name="Zhao H."/>
            <person name="Xu D."/>
            <person name="Zhang Y."/>
        </authorList>
    </citation>
    <scope>NUCLEOTIDE SEQUENCE [LARGE SCALE GENOMIC DNA]</scope>
    <source>
        <strain evidence="2">cv. Yunnan</strain>
    </source>
</reference>
<evidence type="ECO:0000313" key="2">
    <source>
        <dbReference type="Proteomes" id="UP001056120"/>
    </source>
</evidence>
<protein>
    <submittedName>
        <fullName evidence="1">Uncharacterized protein</fullName>
    </submittedName>
</protein>
<proteinExistence type="predicted"/>
<comment type="caution">
    <text evidence="1">The sequence shown here is derived from an EMBL/GenBank/DDBJ whole genome shotgun (WGS) entry which is preliminary data.</text>
</comment>
<reference evidence="1 2" key="2">
    <citation type="journal article" date="2022" name="Mol. Ecol. Resour.">
        <title>The genomes of chicory, endive, great burdock and yacon provide insights into Asteraceae paleo-polyploidization history and plant inulin production.</title>
        <authorList>
            <person name="Fan W."/>
            <person name="Wang S."/>
            <person name="Wang H."/>
            <person name="Wang A."/>
            <person name="Jiang F."/>
            <person name="Liu H."/>
            <person name="Zhao H."/>
            <person name="Xu D."/>
            <person name="Zhang Y."/>
        </authorList>
    </citation>
    <scope>NUCLEOTIDE SEQUENCE [LARGE SCALE GENOMIC DNA]</scope>
    <source>
        <strain evidence="2">cv. Yunnan</strain>
        <tissue evidence="1">Leaves</tissue>
    </source>
</reference>
<accession>A0ACB8XXF2</accession>